<proteinExistence type="predicted"/>
<accession>A0A8J2K0Z1</accession>
<evidence type="ECO:0000313" key="1">
    <source>
        <dbReference type="EMBL" id="CAG7730122.1"/>
    </source>
</evidence>
<dbReference type="Proteomes" id="UP000708208">
    <property type="component" value="Unassembled WGS sequence"/>
</dbReference>
<protein>
    <submittedName>
        <fullName evidence="1">Uncharacterized protein</fullName>
    </submittedName>
</protein>
<evidence type="ECO:0000313" key="2">
    <source>
        <dbReference type="Proteomes" id="UP000708208"/>
    </source>
</evidence>
<keyword evidence="2" id="KW-1185">Reference proteome</keyword>
<comment type="caution">
    <text evidence="1">The sequence shown here is derived from an EMBL/GenBank/DDBJ whole genome shotgun (WGS) entry which is preliminary data.</text>
</comment>
<dbReference type="EMBL" id="CAJVCH010189232">
    <property type="protein sequence ID" value="CAG7730122.1"/>
    <property type="molecule type" value="Genomic_DNA"/>
</dbReference>
<reference evidence="1" key="1">
    <citation type="submission" date="2021-06" db="EMBL/GenBank/DDBJ databases">
        <authorList>
            <person name="Hodson N. C."/>
            <person name="Mongue J. A."/>
            <person name="Jaron S. K."/>
        </authorList>
    </citation>
    <scope>NUCLEOTIDE SEQUENCE</scope>
</reference>
<organism evidence="1 2">
    <name type="scientific">Allacma fusca</name>
    <dbReference type="NCBI Taxonomy" id="39272"/>
    <lineage>
        <taxon>Eukaryota</taxon>
        <taxon>Metazoa</taxon>
        <taxon>Ecdysozoa</taxon>
        <taxon>Arthropoda</taxon>
        <taxon>Hexapoda</taxon>
        <taxon>Collembola</taxon>
        <taxon>Symphypleona</taxon>
        <taxon>Sminthuridae</taxon>
        <taxon>Allacma</taxon>
    </lineage>
</organism>
<sequence>WQKYQLIHETPQAGWFRRVPFSESEEDLSLFTSLILNHPYSQVGGLHRDVTFCSLGLICGQFPKLCRKQ</sequence>
<gene>
    <name evidence="1" type="ORF">AFUS01_LOCUS18792</name>
</gene>
<feature type="non-terminal residue" evidence="1">
    <location>
        <position position="69"/>
    </location>
</feature>
<dbReference type="AlphaFoldDB" id="A0A8J2K0Z1"/>
<name>A0A8J2K0Z1_9HEXA</name>